<feature type="transmembrane region" description="Helical" evidence="1">
    <location>
        <begin position="370"/>
        <end position="393"/>
    </location>
</feature>
<dbReference type="InterPro" id="IPR042235">
    <property type="entry name" value="ZP-C_dom"/>
</dbReference>
<evidence type="ECO:0000313" key="4">
    <source>
        <dbReference type="Proteomes" id="UP001175271"/>
    </source>
</evidence>
<dbReference type="EMBL" id="JAUCMV010000004">
    <property type="protein sequence ID" value="KAK0405147.1"/>
    <property type="molecule type" value="Genomic_DNA"/>
</dbReference>
<name>A0AA39HIC2_9BILA</name>
<organism evidence="3 4">
    <name type="scientific">Steinernema hermaphroditum</name>
    <dbReference type="NCBI Taxonomy" id="289476"/>
    <lineage>
        <taxon>Eukaryota</taxon>
        <taxon>Metazoa</taxon>
        <taxon>Ecdysozoa</taxon>
        <taxon>Nematoda</taxon>
        <taxon>Chromadorea</taxon>
        <taxon>Rhabditida</taxon>
        <taxon>Tylenchina</taxon>
        <taxon>Panagrolaimomorpha</taxon>
        <taxon>Strongyloidoidea</taxon>
        <taxon>Steinernematidae</taxon>
        <taxon>Steinernema</taxon>
    </lineage>
</organism>
<evidence type="ECO:0000256" key="2">
    <source>
        <dbReference type="SAM" id="SignalP"/>
    </source>
</evidence>
<keyword evidence="1" id="KW-0472">Membrane</keyword>
<proteinExistence type="predicted"/>
<dbReference type="AlphaFoldDB" id="A0AA39HIC2"/>
<feature type="chain" id="PRO_5041274691" description="ZP domain-containing protein" evidence="2">
    <location>
        <begin position="23"/>
        <end position="451"/>
    </location>
</feature>
<protein>
    <recommendedName>
        <fullName evidence="5">ZP domain-containing protein</fullName>
    </recommendedName>
</protein>
<gene>
    <name evidence="3" type="ORF">QR680_017824</name>
</gene>
<evidence type="ECO:0008006" key="5">
    <source>
        <dbReference type="Google" id="ProtNLM"/>
    </source>
</evidence>
<dbReference type="Proteomes" id="UP001175271">
    <property type="component" value="Unassembled WGS sequence"/>
</dbReference>
<keyword evidence="4" id="KW-1185">Reference proteome</keyword>
<reference evidence="3" key="1">
    <citation type="submission" date="2023-06" db="EMBL/GenBank/DDBJ databases">
        <title>Genomic analysis of the entomopathogenic nematode Steinernema hermaphroditum.</title>
        <authorList>
            <person name="Schwarz E.M."/>
            <person name="Heppert J.K."/>
            <person name="Baniya A."/>
            <person name="Schwartz H.T."/>
            <person name="Tan C.-H."/>
            <person name="Antoshechkin I."/>
            <person name="Sternberg P.W."/>
            <person name="Goodrich-Blair H."/>
            <person name="Dillman A.R."/>
        </authorList>
    </citation>
    <scope>NUCLEOTIDE SEQUENCE</scope>
    <source>
        <strain evidence="3">PS9179</strain>
        <tissue evidence="3">Whole animal</tissue>
    </source>
</reference>
<comment type="caution">
    <text evidence="3">The sequence shown here is derived from an EMBL/GenBank/DDBJ whole genome shotgun (WGS) entry which is preliminary data.</text>
</comment>
<evidence type="ECO:0000313" key="3">
    <source>
        <dbReference type="EMBL" id="KAK0405147.1"/>
    </source>
</evidence>
<dbReference type="Gene3D" id="2.60.40.4100">
    <property type="entry name" value="Zona pellucida, ZP-C domain"/>
    <property type="match status" value="1"/>
</dbReference>
<keyword evidence="2" id="KW-0732">Signal</keyword>
<accession>A0AA39HIC2</accession>
<feature type="signal peptide" evidence="2">
    <location>
        <begin position="1"/>
        <end position="22"/>
    </location>
</feature>
<evidence type="ECO:0000256" key="1">
    <source>
        <dbReference type="SAM" id="Phobius"/>
    </source>
</evidence>
<keyword evidence="1" id="KW-0812">Transmembrane</keyword>
<keyword evidence="1" id="KW-1133">Transmembrane helix</keyword>
<sequence length="451" mass="50285">MDLVEAVVAFFALVSLSASVLADQTVIIRTNKIVNPELSFSEELAQFLSTECRRDRMLVRLDFNTDLNSDRMTSRMSDLIWRGRICVNENNSNCCSHTDLVSRSLILSAPFERCGIAGFPHENGYKYVATMSFKTKSDVTTEHTISCLVPFKTNDLTAEFKFEEEAISMDSTLSSTVEVTQPKRDDLLQTYPLNCWLSFENKTSTEEQRRYFIVNGCPVNGSSARIQQEMATATLIKETRFRLPLYSFLSDLVDTTSPMDARLQCESILCSRSAEYAFENVPTCPRTGACIRQPELPLEARRTPLVPSERTLRILPSSGDKNKANEPSVSNCSQICAFEVASALLSVQQPPAPKCPEPLPARPSPNVSTGALVVVSLVSFVLGAALMAAMWYINVKTDPQRKVCTSTISTHRNLLLPPSYFDTTGHCPPYEPSKNVRTFVGSHTERQLLMR</sequence>